<keyword evidence="3" id="KW-1185">Reference proteome</keyword>
<reference evidence="2 3" key="1">
    <citation type="submission" date="2016-10" db="EMBL/GenBank/DDBJ databases">
        <authorList>
            <person name="Cai Z."/>
        </authorList>
    </citation>
    <scope>NUCLEOTIDE SEQUENCE [LARGE SCALE GENOMIC DNA]</scope>
</reference>
<feature type="chain" id="PRO_5016996110" evidence="1">
    <location>
        <begin position="30"/>
        <end position="1291"/>
    </location>
</feature>
<dbReference type="EMBL" id="FNXT01000027">
    <property type="protein sequence ID" value="SZX59799.1"/>
    <property type="molecule type" value="Genomic_DNA"/>
</dbReference>
<evidence type="ECO:0000313" key="3">
    <source>
        <dbReference type="Proteomes" id="UP000256970"/>
    </source>
</evidence>
<evidence type="ECO:0000256" key="1">
    <source>
        <dbReference type="SAM" id="SignalP"/>
    </source>
</evidence>
<organism evidence="2 3">
    <name type="scientific">Tetradesmus obliquus</name>
    <name type="common">Green alga</name>
    <name type="synonym">Acutodesmus obliquus</name>
    <dbReference type="NCBI Taxonomy" id="3088"/>
    <lineage>
        <taxon>Eukaryota</taxon>
        <taxon>Viridiplantae</taxon>
        <taxon>Chlorophyta</taxon>
        <taxon>core chlorophytes</taxon>
        <taxon>Chlorophyceae</taxon>
        <taxon>CS clade</taxon>
        <taxon>Sphaeropleales</taxon>
        <taxon>Scenedesmaceae</taxon>
        <taxon>Tetradesmus</taxon>
    </lineage>
</organism>
<feature type="signal peptide" evidence="1">
    <location>
        <begin position="1"/>
        <end position="29"/>
    </location>
</feature>
<dbReference type="InterPro" id="IPR006311">
    <property type="entry name" value="TAT_signal"/>
</dbReference>
<keyword evidence="1" id="KW-0732">Signal</keyword>
<dbReference type="PROSITE" id="PS51318">
    <property type="entry name" value="TAT"/>
    <property type="match status" value="1"/>
</dbReference>
<dbReference type="Proteomes" id="UP000256970">
    <property type="component" value="Unassembled WGS sequence"/>
</dbReference>
<name>A0A383V510_TETOB</name>
<accession>A0A383V510</accession>
<proteinExistence type="predicted"/>
<protein>
    <submittedName>
        <fullName evidence="2">Uncharacterized protein</fullName>
    </submittedName>
</protein>
<evidence type="ECO:0000313" key="2">
    <source>
        <dbReference type="EMBL" id="SZX59799.1"/>
    </source>
</evidence>
<gene>
    <name evidence="2" type="ORF">BQ4739_LOCUS406</name>
</gene>
<sequence>MQQCSRRGAVKAFALLIALAVLAAGGVAAAETGTTELSSHARKPLQFGRLFRRRQPPAAATAPPPVEPPAAPDAGLLEAAAGQACQVGAWGAFSACVRTGLNEWSQSRSRPLLLPGAKCPELLESTPCEPQLQPKPAADQQALQQVTMAAATAVPLALQAAMHGGAFNQAPDAREFNQPRISAGDIAAGRELWSSQASSYDRLTCVPFNGHLGLLAERLPAAAELMVQQQLANAAVAVKATRAGFSSAAVRARASHAAAAAGGLAAVSWDGKVTLGARFYPEGPLAAADVALAGKVMSDQAYNLVPWMRVQWELPVPSALGLQVGYSSAQQTISLSSSSSNAFSLLSAVSQPLRRIFGLRPNSAAVVQDPALQDSAAAEAQQQPFPVQALQTSHASLAISDSAGVLEAVVGLKGRYSPSVLSAALGLPFVLPDGLFSVAADPLLLYNAVPAVMYVAVTADVSAIGITAATSTINIQPGQQVSLQVLGATKPIPNLLVPTDLTLRALPAGGFITTTEGSFSGIPVSVAASITQQQGVLATLTAVNTPVKQMRPLVDALFGKQQQQQQLPQTLLSFIQSMQFSKVTVAYAKSAAGANAAAAGSGAFALMATASFDGTPNLKQITNALGLSTTDFALLSAGPGLNFGTVKPFKLQLPPPFTSTGSTLLALNQDSALLEAVLTGSVSAGIKLPGITAAVPLQLTVDVSMRKPLTPAAAAAAAASGSSENVLLQLSALVMRPISFDKFGFVQFGDVRLSGAAIGGLSSENLGSLTVSAPITVFGVEAPSSFVFDRRMESLVFLADLPQLDLTLLLHSVGVKLWLGKMDVQLTRVRQSYADVAFNGEYITRPAGMWFETDLKFLGMTSTTKFELTEEGASFVSDFSAAEATKAFKAQTTSLVQSILQGVAAALQSAGSSSNVTPAELLAAQSELADAAAAFEAARKKAINAVNAARSSASAAASNVDSLRQQRSQALDTAFAQYQTADAAYAAAVSKAFVDASNAKATLERTQEEYSAAVAAAQTKVEAAQLAANQLRSMYNSNNSRCDAQPWTQQYCAAAADGWLAYQMADDELSTAAAALAAVAEGPAAAELAAARADLIAAQQAVSEVATGSLWGSHEAALVSWMAAEEAANAVADKGAEGAALSAANAALRVAQQALSAVNSDTSTEWLALSAAVTGVRVAAARVHAAQAAAKLGAAAQQLAVEGLRKALADVATGNFITMNSLYVNFTLQKSSVMLYAYYGMTAFGQRLTGNFAVDVNDSPQELKLMVLDVLAGEVLRAVKSTYKDTQQFLL</sequence>